<dbReference type="CDD" id="cd18577">
    <property type="entry name" value="ABC_6TM_Pgp_ABCB1_D1_like"/>
    <property type="match status" value="1"/>
</dbReference>
<dbReference type="Gene3D" id="1.20.1560.10">
    <property type="entry name" value="ABC transporter type 1, transmembrane domain"/>
    <property type="match status" value="1"/>
</dbReference>
<dbReference type="PROSITE" id="PS50929">
    <property type="entry name" value="ABC_TM1F"/>
    <property type="match status" value="2"/>
</dbReference>
<dbReference type="Gene3D" id="3.40.50.300">
    <property type="entry name" value="P-loop containing nucleotide triphosphate hydrolases"/>
    <property type="match status" value="2"/>
</dbReference>
<dbReference type="FunFam" id="3.40.50.300:FF:000066">
    <property type="entry name" value="ABC transporter B family member 1"/>
    <property type="match status" value="2"/>
</dbReference>
<evidence type="ECO:0000313" key="16">
    <source>
        <dbReference type="Proteomes" id="UP000230069"/>
    </source>
</evidence>
<evidence type="ECO:0000256" key="11">
    <source>
        <dbReference type="SAM" id="MobiDB-lite"/>
    </source>
</evidence>
<protein>
    <submittedName>
        <fullName evidence="15">Uncharacterized protein</fullName>
    </submittedName>
</protein>
<evidence type="ECO:0000256" key="6">
    <source>
        <dbReference type="ARBA" id="ARBA00022741"/>
    </source>
</evidence>
<dbReference type="InterPro" id="IPR027417">
    <property type="entry name" value="P-loop_NTPase"/>
</dbReference>
<dbReference type="GO" id="GO:0016887">
    <property type="term" value="F:ATP hydrolysis activity"/>
    <property type="evidence" value="ECO:0007669"/>
    <property type="project" value="InterPro"/>
</dbReference>
<dbReference type="STRING" id="218851.A0A2G5D319"/>
<dbReference type="InterPro" id="IPR036640">
    <property type="entry name" value="ABC1_TM_sf"/>
</dbReference>
<evidence type="ECO:0000256" key="5">
    <source>
        <dbReference type="ARBA" id="ARBA00022737"/>
    </source>
</evidence>
<proteinExistence type="inferred from homology"/>
<evidence type="ECO:0000256" key="1">
    <source>
        <dbReference type="ARBA" id="ARBA00004651"/>
    </source>
</evidence>
<feature type="transmembrane region" description="Helical" evidence="12">
    <location>
        <begin position="710"/>
        <end position="737"/>
    </location>
</feature>
<feature type="domain" description="ABC transmembrane type-1" evidence="14">
    <location>
        <begin position="49"/>
        <end position="318"/>
    </location>
</feature>
<feature type="transmembrane region" description="Helical" evidence="12">
    <location>
        <begin position="814"/>
        <end position="835"/>
    </location>
</feature>
<evidence type="ECO:0000259" key="14">
    <source>
        <dbReference type="PROSITE" id="PS50929"/>
    </source>
</evidence>
<dbReference type="GO" id="GO:0010328">
    <property type="term" value="F:auxin influx transmembrane transporter activity"/>
    <property type="evidence" value="ECO:0007669"/>
    <property type="project" value="UniProtKB-ARBA"/>
</dbReference>
<dbReference type="SMART" id="SM00382">
    <property type="entry name" value="AAA"/>
    <property type="match status" value="2"/>
</dbReference>
<feature type="transmembrane region" description="Helical" evidence="12">
    <location>
        <begin position="150"/>
        <end position="168"/>
    </location>
</feature>
<feature type="region of interest" description="Disordered" evidence="11">
    <location>
        <begin position="1"/>
        <end position="26"/>
    </location>
</feature>
<dbReference type="InterPro" id="IPR017871">
    <property type="entry name" value="ABC_transporter-like_CS"/>
</dbReference>
<evidence type="ECO:0000256" key="7">
    <source>
        <dbReference type="ARBA" id="ARBA00022840"/>
    </source>
</evidence>
<keyword evidence="9 12" id="KW-0472">Membrane</keyword>
<comment type="similarity">
    <text evidence="2">Belongs to the ABC transporter superfamily. ABCB family. Multidrug resistance exporter (TC 3.A.1.201) subfamily.</text>
</comment>
<dbReference type="InterPro" id="IPR011527">
    <property type="entry name" value="ABC1_TM_dom"/>
</dbReference>
<keyword evidence="5" id="KW-0677">Repeat</keyword>
<feature type="transmembrane region" description="Helical" evidence="12">
    <location>
        <begin position="174"/>
        <end position="197"/>
    </location>
</feature>
<dbReference type="Proteomes" id="UP000230069">
    <property type="component" value="Unassembled WGS sequence"/>
</dbReference>
<keyword evidence="3" id="KW-0813">Transport</keyword>
<feature type="transmembrane region" description="Helical" evidence="12">
    <location>
        <begin position="96"/>
        <end position="116"/>
    </location>
</feature>
<dbReference type="GO" id="GO:0005886">
    <property type="term" value="C:plasma membrane"/>
    <property type="evidence" value="ECO:0007669"/>
    <property type="project" value="UniProtKB-SubCell"/>
</dbReference>
<evidence type="ECO:0000256" key="12">
    <source>
        <dbReference type="SAM" id="Phobius"/>
    </source>
</evidence>
<evidence type="ECO:0000259" key="13">
    <source>
        <dbReference type="PROSITE" id="PS50893"/>
    </source>
</evidence>
<dbReference type="InterPro" id="IPR039421">
    <property type="entry name" value="Type_1_exporter"/>
</dbReference>
<evidence type="ECO:0000256" key="3">
    <source>
        <dbReference type="ARBA" id="ARBA00022448"/>
    </source>
</evidence>
<dbReference type="EMBL" id="KZ305046">
    <property type="protein sequence ID" value="PIA37906.1"/>
    <property type="molecule type" value="Genomic_DNA"/>
</dbReference>
<feature type="transmembrane region" description="Helical" evidence="12">
    <location>
        <begin position="250"/>
        <end position="274"/>
    </location>
</feature>
<dbReference type="OrthoDB" id="1890825at2759"/>
<evidence type="ECO:0000256" key="4">
    <source>
        <dbReference type="ARBA" id="ARBA00022692"/>
    </source>
</evidence>
<dbReference type="PROSITE" id="PS50893">
    <property type="entry name" value="ABC_TRANSPORTER_2"/>
    <property type="match status" value="2"/>
</dbReference>
<accession>A0A2G5D319</accession>
<keyword evidence="10" id="KW-0325">Glycoprotein</keyword>
<keyword evidence="4 12" id="KW-0812">Transmembrane</keyword>
<feature type="transmembrane region" description="Helical" evidence="12">
    <location>
        <begin position="45"/>
        <end position="69"/>
    </location>
</feature>
<dbReference type="InterPro" id="IPR003439">
    <property type="entry name" value="ABC_transporter-like_ATP-bd"/>
</dbReference>
<dbReference type="SUPFAM" id="SSF52540">
    <property type="entry name" value="P-loop containing nucleoside triphosphate hydrolases"/>
    <property type="match status" value="2"/>
</dbReference>
<dbReference type="GO" id="GO:0005524">
    <property type="term" value="F:ATP binding"/>
    <property type="evidence" value="ECO:0007669"/>
    <property type="project" value="UniProtKB-KW"/>
</dbReference>
<organism evidence="15 16">
    <name type="scientific">Aquilegia coerulea</name>
    <name type="common">Rocky mountain columbine</name>
    <dbReference type="NCBI Taxonomy" id="218851"/>
    <lineage>
        <taxon>Eukaryota</taxon>
        <taxon>Viridiplantae</taxon>
        <taxon>Streptophyta</taxon>
        <taxon>Embryophyta</taxon>
        <taxon>Tracheophyta</taxon>
        <taxon>Spermatophyta</taxon>
        <taxon>Magnoliopsida</taxon>
        <taxon>Ranunculales</taxon>
        <taxon>Ranunculaceae</taxon>
        <taxon>Thalictroideae</taxon>
        <taxon>Aquilegia</taxon>
    </lineage>
</organism>
<feature type="transmembrane region" description="Helical" evidence="12">
    <location>
        <begin position="931"/>
        <end position="949"/>
    </location>
</feature>
<keyword evidence="7" id="KW-0067">ATP-binding</keyword>
<dbReference type="PROSITE" id="PS00211">
    <property type="entry name" value="ABC_TRANSPORTER_1"/>
    <property type="match status" value="2"/>
</dbReference>
<dbReference type="SUPFAM" id="SSF90123">
    <property type="entry name" value="ABC transporter transmembrane region"/>
    <property type="match status" value="2"/>
</dbReference>
<dbReference type="FunFam" id="1.20.1560.10:FF:000009">
    <property type="entry name" value="ABC transporter B family member 1"/>
    <property type="match status" value="1"/>
</dbReference>
<dbReference type="GO" id="GO:0010329">
    <property type="term" value="F:auxin efflux transmembrane transporter activity"/>
    <property type="evidence" value="ECO:0007669"/>
    <property type="project" value="UniProtKB-ARBA"/>
</dbReference>
<dbReference type="GO" id="GO:0090374">
    <property type="term" value="P:oligopeptide export from mitochondrion"/>
    <property type="evidence" value="ECO:0007669"/>
    <property type="project" value="TreeGrafter"/>
</dbReference>
<dbReference type="Pfam" id="PF00005">
    <property type="entry name" value="ABC_tran"/>
    <property type="match status" value="2"/>
</dbReference>
<reference evidence="15 16" key="1">
    <citation type="submission" date="2017-09" db="EMBL/GenBank/DDBJ databases">
        <title>WGS assembly of Aquilegia coerulea Goldsmith.</title>
        <authorList>
            <person name="Hodges S."/>
            <person name="Kramer E."/>
            <person name="Nordborg M."/>
            <person name="Tomkins J."/>
            <person name="Borevitz J."/>
            <person name="Derieg N."/>
            <person name="Yan J."/>
            <person name="Mihaltcheva S."/>
            <person name="Hayes R.D."/>
            <person name="Rokhsar D."/>
        </authorList>
    </citation>
    <scope>NUCLEOTIDE SEQUENCE [LARGE SCALE GENOMIC DNA]</scope>
    <source>
        <strain evidence="16">cv. Goldsmith</strain>
    </source>
</reference>
<feature type="domain" description="ABC transporter" evidence="13">
    <location>
        <begin position="992"/>
        <end position="1228"/>
    </location>
</feature>
<dbReference type="AlphaFoldDB" id="A0A2G5D319"/>
<dbReference type="CDD" id="cd18578">
    <property type="entry name" value="ABC_6TM_Pgp_ABCB1_D2_like"/>
    <property type="match status" value="1"/>
</dbReference>
<feature type="domain" description="ABC transporter" evidence="13">
    <location>
        <begin position="353"/>
        <end position="589"/>
    </location>
</feature>
<feature type="domain" description="ABC transmembrane type-1" evidence="14">
    <location>
        <begin position="671"/>
        <end position="957"/>
    </location>
</feature>
<dbReference type="PANTHER" id="PTHR43394">
    <property type="entry name" value="ATP-DEPENDENT PERMEASE MDL1, MITOCHONDRIAL"/>
    <property type="match status" value="1"/>
</dbReference>
<evidence type="ECO:0000313" key="15">
    <source>
        <dbReference type="EMBL" id="PIA37906.1"/>
    </source>
</evidence>
<feature type="transmembrane region" description="Helical" evidence="12">
    <location>
        <begin position="667"/>
        <end position="690"/>
    </location>
</feature>
<gene>
    <name evidence="15" type="ORF">AQUCO_02900039v1</name>
</gene>
<keyword evidence="8 12" id="KW-1133">Transmembrane helix</keyword>
<feature type="transmembrane region" description="Helical" evidence="12">
    <location>
        <begin position="887"/>
        <end position="911"/>
    </location>
</feature>
<dbReference type="CDD" id="cd03249">
    <property type="entry name" value="ABC_MTABC3_MDL1_MDL2"/>
    <property type="match status" value="2"/>
</dbReference>
<dbReference type="InterPro" id="IPR003593">
    <property type="entry name" value="AAA+_ATPase"/>
</dbReference>
<evidence type="ECO:0000256" key="9">
    <source>
        <dbReference type="ARBA" id="ARBA00023136"/>
    </source>
</evidence>
<dbReference type="Pfam" id="PF00664">
    <property type="entry name" value="ABC_membrane"/>
    <property type="match status" value="2"/>
</dbReference>
<dbReference type="PANTHER" id="PTHR43394:SF16">
    <property type="entry name" value="ABC TRANSPORTER B FAMILY MEMBER 4-LIKE ISOFORM X1"/>
    <property type="match status" value="1"/>
</dbReference>
<feature type="transmembrane region" description="Helical" evidence="12">
    <location>
        <begin position="785"/>
        <end position="808"/>
    </location>
</feature>
<dbReference type="GO" id="GO:0015421">
    <property type="term" value="F:ABC-type oligopeptide transporter activity"/>
    <property type="evidence" value="ECO:0007669"/>
    <property type="project" value="TreeGrafter"/>
</dbReference>
<evidence type="ECO:0000256" key="2">
    <source>
        <dbReference type="ARBA" id="ARBA00007577"/>
    </source>
</evidence>
<name>A0A2G5D319_AQUCA</name>
<evidence type="ECO:0000256" key="10">
    <source>
        <dbReference type="ARBA" id="ARBA00023180"/>
    </source>
</evidence>
<evidence type="ECO:0000256" key="8">
    <source>
        <dbReference type="ARBA" id="ARBA00022989"/>
    </source>
</evidence>
<comment type="subcellular location">
    <subcellularLocation>
        <location evidence="1">Cell membrane</location>
        <topology evidence="1">Multi-pass membrane protein</topology>
    </subcellularLocation>
</comment>
<dbReference type="InParanoid" id="A0A2G5D319"/>
<dbReference type="GO" id="GO:0005743">
    <property type="term" value="C:mitochondrial inner membrane"/>
    <property type="evidence" value="ECO:0007669"/>
    <property type="project" value="TreeGrafter"/>
</dbReference>
<sequence>MTNSTEEERHKHDDEKETEKTKEEEGGNKSLPLYKLFSFPDAFDIILMIIGAIAALGNGMCVPLMAFFVGQLVDSFGKNAQSSNLVDEVSKVCLNYVYLGVGSAAAAFLQLACWMVTGERQSARIRNIYLKTILRQDITFFDKETNTGEVVGKSIQLMATFIGGFVVAFNKGWILVLVLMSTVPFLVLCGASMSIAVNKLAARGQAAYAEAGAIVEQTICSIRTVASFTGERQAIDRYDKSLKKAYEASVLEGLASGIGLGMVMFIVFCSYGLSSWFGALMIIKKGYTGGDVVCIMMAVVSSSMSLGELSPCMKAFAAGQAAAFNMFETIERKPDIDSFDSGGRILDNVRGDIELRDIHFSYPTRPHQKIFSGFSLSIPCGTITALVGESGSGKSTVISLLERFYDPQAGEVLIDGINLKEFQLRWLRGKIGLVSQEPVLFASSIKDNIAYGKDNPNLDEIRSAAELANASIFIDKLPQGLETLVGDYGTQLSGGQKQRVAIARAILRDPRILLLDEATSALDAESERIVQEALDRIMINRTTVIVAHRLSTVRNSDVISVIHQGKIVEHGSHSELVNLNGPYSKLVSLQEMNKESENRVEIDQDDLKGSLDSEGKPEIYFPTEMHSSHRSVSDSVGLPGVTKNEETEPIGIDVSLQRLAYLNKPELPVIILGCVAAITNGSIFPLYGVIFSGLIKTFYEPPAELRKDSIYWLWMFVALGCVGLLASTGRLYLFAIAGGRLIKRVRSLSFEKVVHMEIKWFDNPQNSSSTIGTRLSMDVATIRGLVGDTLSLIVQNCASIILAVAIALEANWQLSLLVLALLPVLGLNGWAYMNFTKGFSSDAKIMYEEASLVANDAVRNIRTVASFCSEDKVITLYKNKCEGPRNAGIKLGVGTGIIMGLSYFLVYSSYALTFYVGSRLVEDGKTTFAKVFRVFLALCMAAIGVSQASSLAPDASKAKGCASSVFAILDRKSEIDSSDNSGMTIENVNGDIEFQHVGFTYPSRPDVLILRDLCFTVQSGKTIAMIGESGCGKSTVISLLQRFYDLDSGQILLDGTDIRKLQLKLLRKQMGLVSQEPILFNETIRANIAYGKEGATEAEILAASEAANAHKFISGMQQGYDTLVGERGLQLSGGQKQRVAIARAILKCPKILLLDEATSALDSESERVVQDALDKIMVNRTTIVVAHRLSTIKGADSIVVLKNGAIKEKGSHSDLLNIKDGVYSSLLALHMASSLG</sequence>
<keyword evidence="6" id="KW-0547">Nucleotide-binding</keyword>
<keyword evidence="16" id="KW-1185">Reference proteome</keyword>